<dbReference type="AlphaFoldDB" id="A0A4Y9YMQ6"/>
<evidence type="ECO:0000313" key="4">
    <source>
        <dbReference type="Proteomes" id="UP000298390"/>
    </source>
</evidence>
<evidence type="ECO:0000256" key="1">
    <source>
        <dbReference type="SAM" id="MobiDB-lite"/>
    </source>
</evidence>
<feature type="compositionally biased region" description="Polar residues" evidence="1">
    <location>
        <begin position="132"/>
        <end position="148"/>
    </location>
</feature>
<feature type="domain" description="DUF6532" evidence="2">
    <location>
        <begin position="566"/>
        <end position="781"/>
    </location>
</feature>
<dbReference type="EMBL" id="SEKV01000131">
    <property type="protein sequence ID" value="TFY63412.1"/>
    <property type="molecule type" value="Genomic_DNA"/>
</dbReference>
<feature type="region of interest" description="Disordered" evidence="1">
    <location>
        <begin position="481"/>
        <end position="532"/>
    </location>
</feature>
<feature type="compositionally biased region" description="Polar residues" evidence="1">
    <location>
        <begin position="378"/>
        <end position="393"/>
    </location>
</feature>
<feature type="compositionally biased region" description="Polar residues" evidence="1">
    <location>
        <begin position="408"/>
        <end position="418"/>
    </location>
</feature>
<dbReference type="InterPro" id="IPR045341">
    <property type="entry name" value="DUF6532"/>
</dbReference>
<feature type="region of interest" description="Disordered" evidence="1">
    <location>
        <begin position="1"/>
        <end position="429"/>
    </location>
</feature>
<evidence type="ECO:0000259" key="2">
    <source>
        <dbReference type="Pfam" id="PF20149"/>
    </source>
</evidence>
<feature type="compositionally biased region" description="Low complexity" evidence="1">
    <location>
        <begin position="37"/>
        <end position="52"/>
    </location>
</feature>
<dbReference type="Pfam" id="PF20149">
    <property type="entry name" value="DUF6532"/>
    <property type="match status" value="1"/>
</dbReference>
<feature type="compositionally biased region" description="Basic and acidic residues" evidence="1">
    <location>
        <begin position="65"/>
        <end position="82"/>
    </location>
</feature>
<protein>
    <recommendedName>
        <fullName evidence="2">DUF6532 domain-containing protein</fullName>
    </recommendedName>
</protein>
<dbReference type="STRING" id="34475.A0A4Y9YMQ6"/>
<feature type="compositionally biased region" description="Basic residues" evidence="1">
    <location>
        <begin position="1"/>
        <end position="11"/>
    </location>
</feature>
<reference evidence="3 4" key="1">
    <citation type="submission" date="2019-01" db="EMBL/GenBank/DDBJ databases">
        <title>Genome sequencing of the rare red list fungi Fomitopsis rosea.</title>
        <authorList>
            <person name="Buettner E."/>
            <person name="Kellner H."/>
        </authorList>
    </citation>
    <scope>NUCLEOTIDE SEQUENCE [LARGE SCALE GENOMIC DNA]</scope>
    <source>
        <strain evidence="3 4">DSM 105464</strain>
    </source>
</reference>
<sequence>MAPSRRKKKQLKRYEASQDPSLAQHDASSDDSPLVLGPRGATANGPGNAPGNEQSGLSALQKELGALRRTERDAFERAREEEIANPTIWKPKKNDKRQLEDESQVDSPEEPVAPAVKRMRKDMIAPAIADTPRTTQKALKSAQGSPAISTADDLHGLGVEDEAETARAAGHQAEEVEMNVVDGETDVRSDCEDLYETPAPAQKRTGRRVIQSSSDQETDDGEYESGEESDNEEDFGEQSAAAFPPSRKVAKVAEQLKQGSAKLVSTRKTKQASESVSSDDLDGLDLAADFLEPGYVSDGPRRDESDVPAADRAHGDVPEDACSDEDREEARPSDDHWVDDNGRTWTEVVVHRAQVRKSKGRNSETTANTRKKHPDKGQQLQSSGGMETGSSIQNKKRADSLADVQRALANTPQPQTTIPRMKPSGEGRAKVKLGLGPKPHDPAVAITKVAATSTAKVAATSTTKPTSTTKVAAILKTRDLESTTRVQRREVANDTQIVSGGIGSESDQDGRDSDGPDPETAPTANGWPEDTDITYADRNKVAGLTSQKSLKIRALLKTTIAHELPRALALINAFPDVVDRVQMFVDIFLDGTRRLGPEYNVIGQRVLQDTAYVQSLLVLPAKRMCTIRGPWYLACRDAVWEGYGLKAIEHDPVALKHGVEVLLHDGQFICPGKLVNDRYTEFKRDLPFCAETIIKLASILFLGPQAVRPLEDTCFTSSIKTGPESEQREIPPAMAALLATLAGAAIGEGLHGLRDHLKDGEGFIANQQERLYRGHLAALSTLHPLGRHKILGYIFKEAKAFHKRKSVAPTHTNMASTFLNPSTAGMDIDL</sequence>
<organism evidence="3 4">
    <name type="scientific">Rhodofomes roseus</name>
    <dbReference type="NCBI Taxonomy" id="34475"/>
    <lineage>
        <taxon>Eukaryota</taxon>
        <taxon>Fungi</taxon>
        <taxon>Dikarya</taxon>
        <taxon>Basidiomycota</taxon>
        <taxon>Agaricomycotina</taxon>
        <taxon>Agaricomycetes</taxon>
        <taxon>Polyporales</taxon>
        <taxon>Rhodofomes</taxon>
    </lineage>
</organism>
<proteinExistence type="predicted"/>
<feature type="compositionally biased region" description="Basic and acidic residues" evidence="1">
    <location>
        <begin position="299"/>
        <end position="317"/>
    </location>
</feature>
<comment type="caution">
    <text evidence="3">The sequence shown here is derived from an EMBL/GenBank/DDBJ whole genome shotgun (WGS) entry which is preliminary data.</text>
</comment>
<name>A0A4Y9YMQ6_9APHY</name>
<feature type="compositionally biased region" description="Acidic residues" evidence="1">
    <location>
        <begin position="216"/>
        <end position="236"/>
    </location>
</feature>
<feature type="compositionally biased region" description="Acidic residues" evidence="1">
    <location>
        <begin position="318"/>
        <end position="327"/>
    </location>
</feature>
<feature type="compositionally biased region" description="Basic and acidic residues" evidence="1">
    <location>
        <begin position="481"/>
        <end position="492"/>
    </location>
</feature>
<gene>
    <name evidence="3" type="ORF">EVJ58_g3281</name>
</gene>
<feature type="compositionally biased region" description="Basic and acidic residues" evidence="1">
    <location>
        <begin position="328"/>
        <end position="342"/>
    </location>
</feature>
<accession>A0A4Y9YMQ6</accession>
<evidence type="ECO:0000313" key="3">
    <source>
        <dbReference type="EMBL" id="TFY63412.1"/>
    </source>
</evidence>
<dbReference type="Proteomes" id="UP000298390">
    <property type="component" value="Unassembled WGS sequence"/>
</dbReference>